<dbReference type="Proteomes" id="UP000696294">
    <property type="component" value="Unassembled WGS sequence"/>
</dbReference>
<evidence type="ECO:0000313" key="12">
    <source>
        <dbReference type="Proteomes" id="UP000696294"/>
    </source>
</evidence>
<accession>A0ABX1BF29</accession>
<keyword evidence="8" id="KW-0808">Transferase</keyword>
<comment type="function">
    <text evidence="2">Catalyzes the synthesis of N-((2S)-2-amino-2-carboxyethyl)-L-glutamate (ACEGA) from O-phospho-L-serine and L-glutamate. Involved in the biosynthesis of L-2,3-diaminopropionic acid (L-Dap), a precursor of staphyloferrin B and antibiotics.</text>
</comment>
<comment type="cofactor">
    <cofactor evidence="1">
        <name>pyridoxal 5'-phosphate</name>
        <dbReference type="ChEBI" id="CHEBI:597326"/>
    </cofactor>
</comment>
<dbReference type="EC" id="2.5.1.140" evidence="6"/>
<dbReference type="PROSITE" id="PS00901">
    <property type="entry name" value="CYS_SYNTHASE"/>
    <property type="match status" value="1"/>
</dbReference>
<evidence type="ECO:0000259" key="10">
    <source>
        <dbReference type="Pfam" id="PF00291"/>
    </source>
</evidence>
<evidence type="ECO:0000256" key="8">
    <source>
        <dbReference type="ARBA" id="ARBA00022679"/>
    </source>
</evidence>
<dbReference type="PANTHER" id="PTHR10314">
    <property type="entry name" value="CYSTATHIONINE BETA-SYNTHASE"/>
    <property type="match status" value="1"/>
</dbReference>
<dbReference type="InterPro" id="IPR036052">
    <property type="entry name" value="TrpB-like_PALP_sf"/>
</dbReference>
<evidence type="ECO:0000256" key="1">
    <source>
        <dbReference type="ARBA" id="ARBA00001933"/>
    </source>
</evidence>
<dbReference type="InterPro" id="IPR023927">
    <property type="entry name" value="SbnA"/>
</dbReference>
<evidence type="ECO:0000256" key="3">
    <source>
        <dbReference type="ARBA" id="ARBA00004924"/>
    </source>
</evidence>
<organism evidence="11 12">
    <name type="scientific">Nonomuraea composti</name>
    <dbReference type="NCBI Taxonomy" id="2720023"/>
    <lineage>
        <taxon>Bacteria</taxon>
        <taxon>Bacillati</taxon>
        <taxon>Actinomycetota</taxon>
        <taxon>Actinomycetes</taxon>
        <taxon>Streptosporangiales</taxon>
        <taxon>Streptosporangiaceae</taxon>
        <taxon>Nonomuraea</taxon>
    </lineage>
</organism>
<dbReference type="CDD" id="cd01561">
    <property type="entry name" value="CBS_like"/>
    <property type="match status" value="1"/>
</dbReference>
<sequence length="345" mass="37217">MPYPLDGASAVPTSVPYPITRDGILATVGQTPLVRLDRLFPGFHSRVFAKLERFNPGGSIKDRSALSMLSEAIRAGELEPGRSTVIESSSGNLAVGMAQICRYFGVRFICVVDAKTTEQNLAILKAFQAEVEVVDSPDPETGEYLPRRIQRVRELMETVPHAYHPDQYGNPLNSRAHHATMREIVEALDGEIDHLLCSVGSCGTLVGCADYVRAHGLPITITAVDAVGSMIFDGQTRGPRLLPGHGAAVRPALFRADAADRVVHVNDLDCVVGCRKLSEREAILAGGSSGATVAALAALRAEIPPGSTCVLVFPDGGDRYLNTIYSDAWVRRTFGEVSHLWKDED</sequence>
<protein>
    <recommendedName>
        <fullName evidence="7">N-(2-amino-2-carboxyethyl)-L-glutamate synthase</fullName>
        <ecNumber evidence="6">2.5.1.140</ecNumber>
    </recommendedName>
</protein>
<comment type="pathway">
    <text evidence="3">Siderophore biosynthesis.</text>
</comment>
<name>A0ABX1BF29_9ACTN</name>
<keyword evidence="9" id="KW-0663">Pyridoxal phosphate</keyword>
<dbReference type="InterPro" id="IPR001216">
    <property type="entry name" value="P-phosphate_BS"/>
</dbReference>
<evidence type="ECO:0000256" key="4">
    <source>
        <dbReference type="ARBA" id="ARBA00008519"/>
    </source>
</evidence>
<evidence type="ECO:0000313" key="11">
    <source>
        <dbReference type="EMBL" id="NJP96368.1"/>
    </source>
</evidence>
<feature type="domain" description="Tryptophan synthase beta chain-like PALP" evidence="10">
    <location>
        <begin position="26"/>
        <end position="315"/>
    </location>
</feature>
<comment type="caution">
    <text evidence="11">The sequence shown here is derived from an EMBL/GenBank/DDBJ whole genome shotgun (WGS) entry which is preliminary data.</text>
</comment>
<gene>
    <name evidence="11" type="primary">sbnA</name>
    <name evidence="11" type="ORF">HCN51_44235</name>
</gene>
<evidence type="ECO:0000256" key="2">
    <source>
        <dbReference type="ARBA" id="ARBA00004056"/>
    </source>
</evidence>
<dbReference type="InterPro" id="IPR050214">
    <property type="entry name" value="Cys_Synth/Cystath_Beta-Synth"/>
</dbReference>
<dbReference type="EMBL" id="JAATEP010000048">
    <property type="protein sequence ID" value="NJP96368.1"/>
    <property type="molecule type" value="Genomic_DNA"/>
</dbReference>
<dbReference type="InterPro" id="IPR001926">
    <property type="entry name" value="TrpB-like_PALP"/>
</dbReference>
<keyword evidence="12" id="KW-1185">Reference proteome</keyword>
<dbReference type="SUPFAM" id="SSF53686">
    <property type="entry name" value="Tryptophan synthase beta subunit-like PLP-dependent enzymes"/>
    <property type="match status" value="1"/>
</dbReference>
<comment type="subunit">
    <text evidence="5">Homodimer.</text>
</comment>
<dbReference type="NCBIfam" id="TIGR03945">
    <property type="entry name" value="PLP_SbnA_fam"/>
    <property type="match status" value="1"/>
</dbReference>
<dbReference type="Gene3D" id="3.40.50.1100">
    <property type="match status" value="2"/>
</dbReference>
<proteinExistence type="inferred from homology"/>
<reference evidence="11 12" key="1">
    <citation type="submission" date="2020-03" db="EMBL/GenBank/DDBJ databases">
        <title>WGS of actinomycetes isolated from Thailand.</title>
        <authorList>
            <person name="Thawai C."/>
        </authorList>
    </citation>
    <scope>NUCLEOTIDE SEQUENCE [LARGE SCALE GENOMIC DNA]</scope>
    <source>
        <strain evidence="11 12">FMUSA5-5</strain>
    </source>
</reference>
<evidence type="ECO:0000256" key="6">
    <source>
        <dbReference type="ARBA" id="ARBA00012331"/>
    </source>
</evidence>
<evidence type="ECO:0000256" key="5">
    <source>
        <dbReference type="ARBA" id="ARBA00011738"/>
    </source>
</evidence>
<evidence type="ECO:0000256" key="7">
    <source>
        <dbReference type="ARBA" id="ARBA00016985"/>
    </source>
</evidence>
<evidence type="ECO:0000256" key="9">
    <source>
        <dbReference type="ARBA" id="ARBA00022898"/>
    </source>
</evidence>
<comment type="similarity">
    <text evidence="4">Belongs to the cysteine synthase/cystathionine beta-synthase family. SbnA subfamily.</text>
</comment>
<dbReference type="Pfam" id="PF00291">
    <property type="entry name" value="PALP"/>
    <property type="match status" value="1"/>
</dbReference>